<name>A0A0C9V5B2_SPHS4</name>
<protein>
    <submittedName>
        <fullName evidence="1">Uncharacterized protein</fullName>
    </submittedName>
</protein>
<organism evidence="1 2">
    <name type="scientific">Sphaerobolus stellatus (strain SS14)</name>
    <dbReference type="NCBI Taxonomy" id="990650"/>
    <lineage>
        <taxon>Eukaryota</taxon>
        <taxon>Fungi</taxon>
        <taxon>Dikarya</taxon>
        <taxon>Basidiomycota</taxon>
        <taxon>Agaricomycotina</taxon>
        <taxon>Agaricomycetes</taxon>
        <taxon>Phallomycetidae</taxon>
        <taxon>Geastrales</taxon>
        <taxon>Sphaerobolaceae</taxon>
        <taxon>Sphaerobolus</taxon>
    </lineage>
</organism>
<sequence length="247" mass="28643">MCVTSIAGYLDSDELKAKMAESDQDGAVVEFGQVLRIATKHNFKAIQDDCHCMLWSIIAHCPAQCGRIESLKPMQIFQFLQIVFENNLEYYQIILQFGLGTMLQLKESRTIILNLYGEEMEADHPGVLDELSQGMTNVLWGISQFSEDLEKEGEERGCCTRVWGRSAQFWKHIIKDESLGGLIEYLGELAYHAKQEEFGFCSKCKWEISQTIECCLHGMWKDLPSDFKFERCWHMLQGWPRWLKPFY</sequence>
<dbReference type="AlphaFoldDB" id="A0A0C9V5B2"/>
<evidence type="ECO:0000313" key="1">
    <source>
        <dbReference type="EMBL" id="KIJ32616.1"/>
    </source>
</evidence>
<proteinExistence type="predicted"/>
<accession>A0A0C9V5B2</accession>
<dbReference type="EMBL" id="KN837224">
    <property type="protein sequence ID" value="KIJ32616.1"/>
    <property type="molecule type" value="Genomic_DNA"/>
</dbReference>
<gene>
    <name evidence="1" type="ORF">M422DRAFT_265503</name>
</gene>
<evidence type="ECO:0000313" key="2">
    <source>
        <dbReference type="Proteomes" id="UP000054279"/>
    </source>
</evidence>
<dbReference type="Proteomes" id="UP000054279">
    <property type="component" value="Unassembled WGS sequence"/>
</dbReference>
<keyword evidence="2" id="KW-1185">Reference proteome</keyword>
<dbReference type="HOGENOM" id="CLU_105532_0_0_1"/>
<reference evidence="1 2" key="1">
    <citation type="submission" date="2014-06" db="EMBL/GenBank/DDBJ databases">
        <title>Evolutionary Origins and Diversification of the Mycorrhizal Mutualists.</title>
        <authorList>
            <consortium name="DOE Joint Genome Institute"/>
            <consortium name="Mycorrhizal Genomics Consortium"/>
            <person name="Kohler A."/>
            <person name="Kuo A."/>
            <person name="Nagy L.G."/>
            <person name="Floudas D."/>
            <person name="Copeland A."/>
            <person name="Barry K.W."/>
            <person name="Cichocki N."/>
            <person name="Veneault-Fourrey C."/>
            <person name="LaButti K."/>
            <person name="Lindquist E.A."/>
            <person name="Lipzen A."/>
            <person name="Lundell T."/>
            <person name="Morin E."/>
            <person name="Murat C."/>
            <person name="Riley R."/>
            <person name="Ohm R."/>
            <person name="Sun H."/>
            <person name="Tunlid A."/>
            <person name="Henrissat B."/>
            <person name="Grigoriev I.V."/>
            <person name="Hibbett D.S."/>
            <person name="Martin F."/>
        </authorList>
    </citation>
    <scope>NUCLEOTIDE SEQUENCE [LARGE SCALE GENOMIC DNA]</scope>
    <source>
        <strain evidence="1 2">SS14</strain>
    </source>
</reference>